<dbReference type="InterPro" id="IPR058473">
    <property type="entry name" value="DUF8159"/>
</dbReference>
<feature type="domain" description="DUF8159" evidence="1">
    <location>
        <begin position="75"/>
        <end position="137"/>
    </location>
</feature>
<dbReference type="Pfam" id="PF26490">
    <property type="entry name" value="DUF8159"/>
    <property type="match status" value="1"/>
</dbReference>
<evidence type="ECO:0000313" key="3">
    <source>
        <dbReference type="Proteomes" id="UP001597076"/>
    </source>
</evidence>
<sequence>MLTTATAISVGTVAGCLGGTNEKEDEDIENDISEVDRRLAAEMAETIDDDLSVTGWELPGMFIPEYTDSRGVEVDATILGNAYADIVDQGFDRRAMPTALTDDGDVYFMVFIEPEWANAYLEGDWSQEAYDTEIEDSAH</sequence>
<evidence type="ECO:0000259" key="1">
    <source>
        <dbReference type="Pfam" id="PF26490"/>
    </source>
</evidence>
<gene>
    <name evidence="2" type="ORF">ACFR99_13070</name>
</gene>
<accession>A0ABD6BIT9</accession>
<name>A0ABD6BIT9_9EURY</name>
<dbReference type="Proteomes" id="UP001597076">
    <property type="component" value="Unassembled WGS sequence"/>
</dbReference>
<comment type="caution">
    <text evidence="2">The sequence shown here is derived from an EMBL/GenBank/DDBJ whole genome shotgun (WGS) entry which is preliminary data.</text>
</comment>
<evidence type="ECO:0000313" key="2">
    <source>
        <dbReference type="EMBL" id="MFD1564476.1"/>
    </source>
</evidence>
<dbReference type="AlphaFoldDB" id="A0ABD6BIT9"/>
<proteinExistence type="predicted"/>
<protein>
    <recommendedName>
        <fullName evidence="1">DUF8159 domain-containing protein</fullName>
    </recommendedName>
</protein>
<keyword evidence="3" id="KW-1185">Reference proteome</keyword>
<organism evidence="2 3">
    <name type="scientific">Haloarchaeobius amylolyticus</name>
    <dbReference type="NCBI Taxonomy" id="1198296"/>
    <lineage>
        <taxon>Archaea</taxon>
        <taxon>Methanobacteriati</taxon>
        <taxon>Methanobacteriota</taxon>
        <taxon>Stenosarchaea group</taxon>
        <taxon>Halobacteria</taxon>
        <taxon>Halobacteriales</taxon>
        <taxon>Halorubellaceae</taxon>
        <taxon>Haloarchaeobius</taxon>
    </lineage>
</organism>
<dbReference type="EMBL" id="JBHUDI010000008">
    <property type="protein sequence ID" value="MFD1564476.1"/>
    <property type="molecule type" value="Genomic_DNA"/>
</dbReference>
<reference evidence="2 3" key="1">
    <citation type="journal article" date="2019" name="Int. J. Syst. Evol. Microbiol.">
        <title>The Global Catalogue of Microorganisms (GCM) 10K type strain sequencing project: providing services to taxonomists for standard genome sequencing and annotation.</title>
        <authorList>
            <consortium name="The Broad Institute Genomics Platform"/>
            <consortium name="The Broad Institute Genome Sequencing Center for Infectious Disease"/>
            <person name="Wu L."/>
            <person name="Ma J."/>
        </authorList>
    </citation>
    <scope>NUCLEOTIDE SEQUENCE [LARGE SCALE GENOMIC DNA]</scope>
    <source>
        <strain evidence="2 3">CGMCC 1.12230</strain>
    </source>
</reference>